<feature type="compositionally biased region" description="Basic and acidic residues" evidence="3">
    <location>
        <begin position="96"/>
        <end position="123"/>
    </location>
</feature>
<keyword evidence="2" id="KW-0539">Nucleus</keyword>
<protein>
    <submittedName>
        <fullName evidence="5">Uncharacterized protein LOC111308147</fullName>
    </submittedName>
</protein>
<dbReference type="GO" id="GO:0005634">
    <property type="term" value="C:nucleus"/>
    <property type="evidence" value="ECO:0007669"/>
    <property type="project" value="UniProtKB-SubCell"/>
</dbReference>
<dbReference type="InterPro" id="IPR024097">
    <property type="entry name" value="bHLH_ZIP_TF"/>
</dbReference>
<dbReference type="RefSeq" id="XP_022762185.1">
    <property type="nucleotide sequence ID" value="XM_022906450.1"/>
</dbReference>
<name>A0A6P6ABB2_DURZI</name>
<dbReference type="Proteomes" id="UP000515121">
    <property type="component" value="Unplaced"/>
</dbReference>
<evidence type="ECO:0000313" key="4">
    <source>
        <dbReference type="Proteomes" id="UP000515121"/>
    </source>
</evidence>
<dbReference type="KEGG" id="dzi:111308147"/>
<feature type="region of interest" description="Disordered" evidence="3">
    <location>
        <begin position="96"/>
        <end position="137"/>
    </location>
</feature>
<gene>
    <name evidence="5" type="primary">LOC111308147</name>
</gene>
<evidence type="ECO:0000256" key="1">
    <source>
        <dbReference type="ARBA" id="ARBA00004123"/>
    </source>
</evidence>
<accession>A0A6P6ABB2</accession>
<keyword evidence="4" id="KW-1185">Reference proteome</keyword>
<dbReference type="GeneID" id="111308147"/>
<sequence length="331" mass="36687">MSSLLREESSGALETCFSSSFTDARFQEIPGKYAQNRGAITFDEIPFKFDVYPSAVVKQASDSTALPMVVELERPADHQLLTTKVSASENKRRKVETKVEIEKKREKQRKSVGDLEKAKESRVKPGVKNKKKAPEKVQTDNYAHVRARRGIAADKHSLSERTTGKTQILHEIIRYVQFLQHRVESLAAKSAPIESIFSESGNGVCLVTNTLLFKEFSSLEQSLPPYHLESNSTDQLTGFTAATLKSTSSLLPDQPERHQRLNITTQVRRALGRGPAPSLSGHRSTVPAAALSAVVSGRILQKGPGGSFRRDLSRSGLLFVRNDPDRRRSGF</sequence>
<dbReference type="AlphaFoldDB" id="A0A6P6ABB2"/>
<evidence type="ECO:0000256" key="2">
    <source>
        <dbReference type="ARBA" id="ARBA00023242"/>
    </source>
</evidence>
<comment type="subcellular location">
    <subcellularLocation>
        <location evidence="1">Nucleus</location>
    </subcellularLocation>
</comment>
<organism evidence="4 5">
    <name type="scientific">Durio zibethinus</name>
    <name type="common">Durian</name>
    <dbReference type="NCBI Taxonomy" id="66656"/>
    <lineage>
        <taxon>Eukaryota</taxon>
        <taxon>Viridiplantae</taxon>
        <taxon>Streptophyta</taxon>
        <taxon>Embryophyta</taxon>
        <taxon>Tracheophyta</taxon>
        <taxon>Spermatophyta</taxon>
        <taxon>Magnoliopsida</taxon>
        <taxon>eudicotyledons</taxon>
        <taxon>Gunneridae</taxon>
        <taxon>Pentapetalae</taxon>
        <taxon>rosids</taxon>
        <taxon>malvids</taxon>
        <taxon>Malvales</taxon>
        <taxon>Malvaceae</taxon>
        <taxon>Helicteroideae</taxon>
        <taxon>Durio</taxon>
    </lineage>
</organism>
<reference evidence="5" key="1">
    <citation type="submission" date="2025-08" db="UniProtKB">
        <authorList>
            <consortium name="RefSeq"/>
        </authorList>
    </citation>
    <scope>IDENTIFICATION</scope>
    <source>
        <tissue evidence="5">Fruit stalk</tissue>
    </source>
</reference>
<evidence type="ECO:0000256" key="3">
    <source>
        <dbReference type="SAM" id="MobiDB-lite"/>
    </source>
</evidence>
<evidence type="ECO:0000313" key="5">
    <source>
        <dbReference type="RefSeq" id="XP_022762185.1"/>
    </source>
</evidence>
<dbReference type="PANTHER" id="PTHR12565:SF450">
    <property type="entry name" value="TRANSCRIPTION FACTOR BHLH63-LIKE"/>
    <property type="match status" value="1"/>
</dbReference>
<dbReference type="GO" id="GO:0003700">
    <property type="term" value="F:DNA-binding transcription factor activity"/>
    <property type="evidence" value="ECO:0007669"/>
    <property type="project" value="TreeGrafter"/>
</dbReference>
<proteinExistence type="predicted"/>
<dbReference type="PANTHER" id="PTHR12565">
    <property type="entry name" value="STEROL REGULATORY ELEMENT-BINDING PROTEIN"/>
    <property type="match status" value="1"/>
</dbReference>
<dbReference type="OrthoDB" id="1928604at2759"/>